<keyword evidence="6" id="KW-0963">Cytoplasm</keyword>
<evidence type="ECO:0000313" key="13">
    <source>
        <dbReference type="Proteomes" id="UP001169862"/>
    </source>
</evidence>
<name>A0AAW7XQD5_9GAMM</name>
<dbReference type="PANTHER" id="PTHR34982">
    <property type="entry name" value="YOP PROTEINS TRANSLOCATION PROTEIN L"/>
    <property type="match status" value="1"/>
</dbReference>
<evidence type="ECO:0000256" key="2">
    <source>
        <dbReference type="ARBA" id="ARBA00004496"/>
    </source>
</evidence>
<evidence type="ECO:0000256" key="9">
    <source>
        <dbReference type="ARBA" id="ARBA00023225"/>
    </source>
</evidence>
<comment type="similarity">
    <text evidence="3">Belongs to the FliH family.</text>
</comment>
<evidence type="ECO:0000256" key="6">
    <source>
        <dbReference type="ARBA" id="ARBA00022490"/>
    </source>
</evidence>
<dbReference type="GO" id="GO:0015031">
    <property type="term" value="P:protein transport"/>
    <property type="evidence" value="ECO:0007669"/>
    <property type="project" value="UniProtKB-KW"/>
</dbReference>
<dbReference type="PANTHER" id="PTHR34982:SF1">
    <property type="entry name" value="FLAGELLAR ASSEMBLY PROTEIN FLIH"/>
    <property type="match status" value="1"/>
</dbReference>
<accession>A0AAW7XQD5</accession>
<feature type="region of interest" description="Disordered" evidence="10">
    <location>
        <begin position="1"/>
        <end position="49"/>
    </location>
</feature>
<feature type="domain" description="Flagellar assembly protein FliH/Type III secretion system HrpE" evidence="11">
    <location>
        <begin position="135"/>
        <end position="262"/>
    </location>
</feature>
<proteinExistence type="inferred from homology"/>
<dbReference type="GO" id="GO:0003774">
    <property type="term" value="F:cytoskeletal motor activity"/>
    <property type="evidence" value="ECO:0007669"/>
    <property type="project" value="InterPro"/>
</dbReference>
<evidence type="ECO:0000256" key="3">
    <source>
        <dbReference type="ARBA" id="ARBA00006602"/>
    </source>
</evidence>
<evidence type="ECO:0000256" key="7">
    <source>
        <dbReference type="ARBA" id="ARBA00022795"/>
    </source>
</evidence>
<dbReference type="InterPro" id="IPR000563">
    <property type="entry name" value="Flag_FliH"/>
</dbReference>
<dbReference type="PRINTS" id="PR01003">
    <property type="entry name" value="FLGFLIH"/>
</dbReference>
<evidence type="ECO:0000313" key="12">
    <source>
        <dbReference type="EMBL" id="MDO6455242.1"/>
    </source>
</evidence>
<dbReference type="GO" id="GO:0009288">
    <property type="term" value="C:bacterial-type flagellum"/>
    <property type="evidence" value="ECO:0007669"/>
    <property type="project" value="InterPro"/>
</dbReference>
<keyword evidence="5" id="KW-0813">Transport</keyword>
<feature type="compositionally biased region" description="Polar residues" evidence="10">
    <location>
        <begin position="38"/>
        <end position="49"/>
    </location>
</feature>
<keyword evidence="7" id="KW-1005">Bacterial flagellum biogenesis</keyword>
<evidence type="ECO:0000256" key="8">
    <source>
        <dbReference type="ARBA" id="ARBA00022927"/>
    </source>
</evidence>
<dbReference type="GO" id="GO:0005829">
    <property type="term" value="C:cytosol"/>
    <property type="evidence" value="ECO:0007669"/>
    <property type="project" value="TreeGrafter"/>
</dbReference>
<evidence type="ECO:0000256" key="1">
    <source>
        <dbReference type="ARBA" id="ARBA00003041"/>
    </source>
</evidence>
<organism evidence="12 13">
    <name type="scientific">Neptunomonas phycophila</name>
    <dbReference type="NCBI Taxonomy" id="1572645"/>
    <lineage>
        <taxon>Bacteria</taxon>
        <taxon>Pseudomonadati</taxon>
        <taxon>Pseudomonadota</taxon>
        <taxon>Gammaproteobacteria</taxon>
        <taxon>Oceanospirillales</taxon>
        <taxon>Oceanospirillaceae</taxon>
        <taxon>Neptunomonas</taxon>
    </lineage>
</organism>
<comment type="function">
    <text evidence="1">Needed for flagellar regrowth and assembly.</text>
</comment>
<sequence>MSAKFRPKSSQVPYENWVLPDVSSSQPSKAGSSVGIASGTTEPSTSKRTNTIGQAGIAHSAQTVSKNTASAQVTVVDEEVVAEKVTLAELEKIHEQAHLEGYEEGREEGRKAGHAEGLAQGLAEGRAQADAVLAQQQAQLVSLITALNAPLAQHQQQLALLATELSLAVAEAVIPSAVLASDFKAIAQAVEESLAQLPNNVGLIRVLAHPDEVNAVNECVAAMVDDDVQVSVVAKPDIQQGGCVIKSEHTDIDHLIQTRFDAVAGELRERVALALSHQLADQTHQADDNGSE</sequence>
<dbReference type="GO" id="GO:0071973">
    <property type="term" value="P:bacterial-type flagellum-dependent cell motility"/>
    <property type="evidence" value="ECO:0007669"/>
    <property type="project" value="InterPro"/>
</dbReference>
<dbReference type="GO" id="GO:0044781">
    <property type="term" value="P:bacterial-type flagellum organization"/>
    <property type="evidence" value="ECO:0007669"/>
    <property type="project" value="UniProtKB-KW"/>
</dbReference>
<dbReference type="InterPro" id="IPR018035">
    <property type="entry name" value="Flagellar_FliH/T3SS_HrpE"/>
</dbReference>
<reference evidence="12" key="1">
    <citation type="submission" date="2023-07" db="EMBL/GenBank/DDBJ databases">
        <title>Genome content predicts the carbon catabolic preferences of heterotrophic bacteria.</title>
        <authorList>
            <person name="Gralka M."/>
        </authorList>
    </citation>
    <scope>NUCLEOTIDE SEQUENCE</scope>
    <source>
        <strain evidence="12">I2M16</strain>
    </source>
</reference>
<dbReference type="Proteomes" id="UP001169862">
    <property type="component" value="Unassembled WGS sequence"/>
</dbReference>
<evidence type="ECO:0000256" key="10">
    <source>
        <dbReference type="SAM" id="MobiDB-lite"/>
    </source>
</evidence>
<comment type="subcellular location">
    <subcellularLocation>
        <location evidence="2">Cytoplasm</location>
    </subcellularLocation>
</comment>
<comment type="caution">
    <text evidence="12">The sequence shown here is derived from an EMBL/GenBank/DDBJ whole genome shotgun (WGS) entry which is preliminary data.</text>
</comment>
<evidence type="ECO:0000256" key="4">
    <source>
        <dbReference type="ARBA" id="ARBA00016507"/>
    </source>
</evidence>
<keyword evidence="9" id="KW-1006">Bacterial flagellum protein export</keyword>
<dbReference type="RefSeq" id="WP_303552280.1">
    <property type="nucleotide sequence ID" value="NZ_JAUOPG010000014.1"/>
</dbReference>
<dbReference type="AlphaFoldDB" id="A0AAW7XQD5"/>
<dbReference type="Pfam" id="PF02108">
    <property type="entry name" value="FliH"/>
    <property type="match status" value="1"/>
</dbReference>
<protein>
    <recommendedName>
        <fullName evidence="4">Flagellar assembly protein FliH</fullName>
    </recommendedName>
</protein>
<feature type="compositionally biased region" description="Polar residues" evidence="10">
    <location>
        <begin position="22"/>
        <end position="31"/>
    </location>
</feature>
<keyword evidence="8" id="KW-0653">Protein transport</keyword>
<evidence type="ECO:0000256" key="5">
    <source>
        <dbReference type="ARBA" id="ARBA00022448"/>
    </source>
</evidence>
<dbReference type="EMBL" id="JAUOPG010000014">
    <property type="protein sequence ID" value="MDO6455242.1"/>
    <property type="molecule type" value="Genomic_DNA"/>
</dbReference>
<gene>
    <name evidence="12" type="ORF">Q4490_16890</name>
</gene>
<dbReference type="InterPro" id="IPR051472">
    <property type="entry name" value="T3SS_Stator/FliH"/>
</dbReference>
<evidence type="ECO:0000259" key="11">
    <source>
        <dbReference type="Pfam" id="PF02108"/>
    </source>
</evidence>